<protein>
    <recommendedName>
        <fullName evidence="5">Secreted protein</fullName>
    </recommendedName>
</protein>
<comment type="caution">
    <text evidence="3">The sequence shown here is derived from an EMBL/GenBank/DDBJ whole genome shotgun (WGS) entry which is preliminary data.</text>
</comment>
<feature type="chain" id="PRO_5034592836" description="Secreted protein" evidence="2">
    <location>
        <begin position="23"/>
        <end position="200"/>
    </location>
</feature>
<name>A0A8H4QFS2_9AGAR</name>
<feature type="region of interest" description="Disordered" evidence="1">
    <location>
        <begin position="179"/>
        <end position="200"/>
    </location>
</feature>
<sequence>MQLKLTALAALSTLLSITPVFSYVTTIAFSNTVDCRGDALICTNHSPNQCCWMPVGYGYSVLYTGMPRGSTGQGYPNKYSCYKDTRRVFTLYSDGTKCWSSGGLSRASWLKWNLPRPTFMRIEGAGKESMEGCDVVEPDVFRYHHPDGGMRAIKIPKAKGSAQEVVDLHAAGDYEALEEYEEHNGEHKEHDGEYEENYED</sequence>
<keyword evidence="2" id="KW-0732">Signal</keyword>
<gene>
    <name evidence="3" type="ORF">D9613_010250</name>
</gene>
<dbReference type="EMBL" id="JAACJL010000059">
    <property type="protein sequence ID" value="KAF4610164.1"/>
    <property type="molecule type" value="Genomic_DNA"/>
</dbReference>
<organism evidence="3 4">
    <name type="scientific">Agrocybe pediades</name>
    <dbReference type="NCBI Taxonomy" id="84607"/>
    <lineage>
        <taxon>Eukaryota</taxon>
        <taxon>Fungi</taxon>
        <taxon>Dikarya</taxon>
        <taxon>Basidiomycota</taxon>
        <taxon>Agaricomycotina</taxon>
        <taxon>Agaricomycetes</taxon>
        <taxon>Agaricomycetidae</taxon>
        <taxon>Agaricales</taxon>
        <taxon>Agaricineae</taxon>
        <taxon>Strophariaceae</taxon>
        <taxon>Agrocybe</taxon>
    </lineage>
</organism>
<evidence type="ECO:0000256" key="2">
    <source>
        <dbReference type="SAM" id="SignalP"/>
    </source>
</evidence>
<evidence type="ECO:0008006" key="5">
    <source>
        <dbReference type="Google" id="ProtNLM"/>
    </source>
</evidence>
<feature type="compositionally biased region" description="Basic and acidic residues" evidence="1">
    <location>
        <begin position="182"/>
        <end position="191"/>
    </location>
</feature>
<dbReference type="AlphaFoldDB" id="A0A8H4QFS2"/>
<dbReference type="Proteomes" id="UP000521872">
    <property type="component" value="Unassembled WGS sequence"/>
</dbReference>
<reference evidence="3 4" key="1">
    <citation type="submission" date="2019-12" db="EMBL/GenBank/DDBJ databases">
        <authorList>
            <person name="Floudas D."/>
            <person name="Bentzer J."/>
            <person name="Ahren D."/>
            <person name="Johansson T."/>
            <person name="Persson P."/>
            <person name="Tunlid A."/>
        </authorList>
    </citation>
    <scope>NUCLEOTIDE SEQUENCE [LARGE SCALE GENOMIC DNA]</scope>
    <source>
        <strain evidence="3 4">CBS 102.39</strain>
    </source>
</reference>
<accession>A0A8H4QFS2</accession>
<keyword evidence="4" id="KW-1185">Reference proteome</keyword>
<evidence type="ECO:0000313" key="4">
    <source>
        <dbReference type="Proteomes" id="UP000521872"/>
    </source>
</evidence>
<evidence type="ECO:0000313" key="3">
    <source>
        <dbReference type="EMBL" id="KAF4610164.1"/>
    </source>
</evidence>
<feature type="signal peptide" evidence="2">
    <location>
        <begin position="1"/>
        <end position="22"/>
    </location>
</feature>
<proteinExistence type="predicted"/>
<evidence type="ECO:0000256" key="1">
    <source>
        <dbReference type="SAM" id="MobiDB-lite"/>
    </source>
</evidence>